<dbReference type="Proteomes" id="UP001500166">
    <property type="component" value="Unassembled WGS sequence"/>
</dbReference>
<comment type="cofactor">
    <cofactor evidence="8">
        <name>FAD</name>
        <dbReference type="ChEBI" id="CHEBI:57692"/>
    </cofactor>
    <text evidence="8">Binds 1 FAD per subunit.</text>
</comment>
<accession>A0ABN2Y644</accession>
<evidence type="ECO:0000313" key="11">
    <source>
        <dbReference type="Proteomes" id="UP001500166"/>
    </source>
</evidence>
<evidence type="ECO:0000256" key="8">
    <source>
        <dbReference type="RuleBase" id="RU003881"/>
    </source>
</evidence>
<dbReference type="PROSITE" id="PS00573">
    <property type="entry name" value="PYRIDINE_REDOX_2"/>
    <property type="match status" value="1"/>
</dbReference>
<evidence type="ECO:0000256" key="5">
    <source>
        <dbReference type="ARBA" id="ARBA00023284"/>
    </source>
</evidence>
<evidence type="ECO:0000256" key="2">
    <source>
        <dbReference type="ARBA" id="ARBA00022827"/>
    </source>
</evidence>
<dbReference type="InterPro" id="IPR005982">
    <property type="entry name" value="Thioredox_Rdtase"/>
</dbReference>
<comment type="catalytic activity">
    <reaction evidence="6 7">
        <text>[thioredoxin]-dithiol + NADP(+) = [thioredoxin]-disulfide + NADPH + H(+)</text>
        <dbReference type="Rhea" id="RHEA:20345"/>
        <dbReference type="Rhea" id="RHEA-COMP:10698"/>
        <dbReference type="Rhea" id="RHEA-COMP:10700"/>
        <dbReference type="ChEBI" id="CHEBI:15378"/>
        <dbReference type="ChEBI" id="CHEBI:29950"/>
        <dbReference type="ChEBI" id="CHEBI:50058"/>
        <dbReference type="ChEBI" id="CHEBI:57783"/>
        <dbReference type="ChEBI" id="CHEBI:58349"/>
        <dbReference type="EC" id="1.8.1.9"/>
    </reaction>
</comment>
<reference evidence="10 11" key="1">
    <citation type="journal article" date="2019" name="Int. J. Syst. Evol. Microbiol.">
        <title>The Global Catalogue of Microorganisms (GCM) 10K type strain sequencing project: providing services to taxonomists for standard genome sequencing and annotation.</title>
        <authorList>
            <consortium name="The Broad Institute Genomics Platform"/>
            <consortium name="The Broad Institute Genome Sequencing Center for Infectious Disease"/>
            <person name="Wu L."/>
            <person name="Ma J."/>
        </authorList>
    </citation>
    <scope>NUCLEOTIDE SEQUENCE [LARGE SCALE GENOMIC DNA]</scope>
    <source>
        <strain evidence="10 11">JCM 15914</strain>
    </source>
</reference>
<organism evidence="10 11">
    <name type="scientific">Kocuria atrinae</name>
    <dbReference type="NCBI Taxonomy" id="592377"/>
    <lineage>
        <taxon>Bacteria</taxon>
        <taxon>Bacillati</taxon>
        <taxon>Actinomycetota</taxon>
        <taxon>Actinomycetes</taxon>
        <taxon>Micrococcales</taxon>
        <taxon>Micrococcaceae</taxon>
        <taxon>Kocuria</taxon>
    </lineage>
</organism>
<dbReference type="EMBL" id="BAAAQA010000033">
    <property type="protein sequence ID" value="GAA2122385.1"/>
    <property type="molecule type" value="Genomic_DNA"/>
</dbReference>
<dbReference type="EC" id="1.8.1.9" evidence="7"/>
<dbReference type="InterPro" id="IPR023753">
    <property type="entry name" value="FAD/NAD-binding_dom"/>
</dbReference>
<keyword evidence="4" id="KW-1015">Disulfide bond</keyword>
<evidence type="ECO:0000313" key="10">
    <source>
        <dbReference type="EMBL" id="GAA2122385.1"/>
    </source>
</evidence>
<feature type="domain" description="FAD/NAD(P)-binding" evidence="9">
    <location>
        <begin position="38"/>
        <end position="328"/>
    </location>
</feature>
<dbReference type="PRINTS" id="PR00368">
    <property type="entry name" value="FADPNR"/>
</dbReference>
<sequence>MSNDFGPSFANAVKLNLTPAAAQETAPGTSDASDDAVHDVVIVGSGPAGYTAAIYAARADLKPIVIAGSVTAGGELMNTTDVENYPGFIEGIMGPDLMTNMQQQAERFGADIRFEDVTAVELDGEIKTVTVEDGTVLRTRTVIMSTGSAYRKLGLANEERLSGHGVSWCATCDGFFFKEQNIAVVGGGDSAIEEATFLTKFASKVTLIHRRDSFRASEIMQQRAFDDPKIEILWNKQVKDIHGDAKVESLTLEDTVTGETSELDITGLFVAIGSDPRVDLVKDQLDLTVDGTIAVDGRSSTTSIPGVFAAGDVVDATYRQAITAAGSGCVAAIDVEHYLAALDS</sequence>
<dbReference type="NCBIfam" id="TIGR01292">
    <property type="entry name" value="TRX_reduct"/>
    <property type="match status" value="1"/>
</dbReference>
<gene>
    <name evidence="10" type="primary">trxB</name>
    <name evidence="10" type="ORF">GCM10009824_25330</name>
</gene>
<name>A0ABN2Y644_9MICC</name>
<evidence type="ECO:0000256" key="7">
    <source>
        <dbReference type="RuleBase" id="RU003880"/>
    </source>
</evidence>
<comment type="subunit">
    <text evidence="7">Homodimer.</text>
</comment>
<evidence type="ECO:0000256" key="4">
    <source>
        <dbReference type="ARBA" id="ARBA00023157"/>
    </source>
</evidence>
<dbReference type="InterPro" id="IPR050097">
    <property type="entry name" value="Ferredoxin-NADP_redctase_2"/>
</dbReference>
<keyword evidence="5 7" id="KW-0676">Redox-active center</keyword>
<dbReference type="InterPro" id="IPR008255">
    <property type="entry name" value="Pyr_nucl-diS_OxRdtase_2_AS"/>
</dbReference>
<keyword evidence="3 7" id="KW-0560">Oxidoreductase</keyword>
<evidence type="ECO:0000256" key="3">
    <source>
        <dbReference type="ARBA" id="ARBA00023002"/>
    </source>
</evidence>
<dbReference type="SUPFAM" id="SSF51905">
    <property type="entry name" value="FAD/NAD(P)-binding domain"/>
    <property type="match status" value="1"/>
</dbReference>
<evidence type="ECO:0000256" key="6">
    <source>
        <dbReference type="ARBA" id="ARBA00048132"/>
    </source>
</evidence>
<keyword evidence="11" id="KW-1185">Reference proteome</keyword>
<dbReference type="Gene3D" id="3.50.50.60">
    <property type="entry name" value="FAD/NAD(P)-binding domain"/>
    <property type="match status" value="2"/>
</dbReference>
<proteinExistence type="inferred from homology"/>
<dbReference type="PRINTS" id="PR00469">
    <property type="entry name" value="PNDRDTASEII"/>
</dbReference>
<comment type="similarity">
    <text evidence="7">Belongs to the class-II pyridine nucleotide-disulfide oxidoreductase family.</text>
</comment>
<keyword evidence="2 7" id="KW-0274">FAD</keyword>
<evidence type="ECO:0000256" key="1">
    <source>
        <dbReference type="ARBA" id="ARBA00022630"/>
    </source>
</evidence>
<dbReference type="PANTHER" id="PTHR48105">
    <property type="entry name" value="THIOREDOXIN REDUCTASE 1-RELATED-RELATED"/>
    <property type="match status" value="1"/>
</dbReference>
<keyword evidence="1 7" id="KW-0285">Flavoprotein</keyword>
<evidence type="ECO:0000259" key="9">
    <source>
        <dbReference type="Pfam" id="PF07992"/>
    </source>
</evidence>
<keyword evidence="8" id="KW-0521">NADP</keyword>
<dbReference type="RefSeq" id="WP_425552839.1">
    <property type="nucleotide sequence ID" value="NZ_BAAAQA010000033.1"/>
</dbReference>
<dbReference type="Pfam" id="PF07992">
    <property type="entry name" value="Pyr_redox_2"/>
    <property type="match status" value="1"/>
</dbReference>
<protein>
    <recommendedName>
        <fullName evidence="7">Thioredoxin reductase</fullName>
        <ecNumber evidence="7">1.8.1.9</ecNumber>
    </recommendedName>
</protein>
<dbReference type="InterPro" id="IPR036188">
    <property type="entry name" value="FAD/NAD-bd_sf"/>
</dbReference>
<comment type="caution">
    <text evidence="10">The sequence shown here is derived from an EMBL/GenBank/DDBJ whole genome shotgun (WGS) entry which is preliminary data.</text>
</comment>